<protein>
    <submittedName>
        <fullName evidence="1">Uncharacterized protein</fullName>
    </submittedName>
</protein>
<reference evidence="1" key="1">
    <citation type="submission" date="2018-01" db="EMBL/GenBank/DDBJ databases">
        <authorList>
            <person name="Regsiter A."/>
            <person name="William W."/>
        </authorList>
    </citation>
    <scope>NUCLEOTIDE SEQUENCE</scope>
    <source>
        <strain evidence="1">TRIP AH-1</strain>
    </source>
</reference>
<accession>A0A445MYM8</accession>
<sequence length="24" mass="2583">MEIIVSLGVLCVLGVQKTRLKIVA</sequence>
<evidence type="ECO:0000313" key="1">
    <source>
        <dbReference type="EMBL" id="SPD74586.1"/>
    </source>
</evidence>
<proteinExistence type="predicted"/>
<gene>
    <name evidence="1" type="ORF">PITCH_A250015</name>
</gene>
<dbReference type="AlphaFoldDB" id="A0A445MYM8"/>
<dbReference type="EMBL" id="OJIN01000165">
    <property type="protein sequence ID" value="SPD74586.1"/>
    <property type="molecule type" value="Genomic_DNA"/>
</dbReference>
<organism evidence="1">
    <name type="scientific">uncultured Desulfobacterium sp</name>
    <dbReference type="NCBI Taxonomy" id="201089"/>
    <lineage>
        <taxon>Bacteria</taxon>
        <taxon>Pseudomonadati</taxon>
        <taxon>Thermodesulfobacteriota</taxon>
        <taxon>Desulfobacteria</taxon>
        <taxon>Desulfobacterales</taxon>
        <taxon>Desulfobacteriaceae</taxon>
        <taxon>Desulfobacterium</taxon>
        <taxon>environmental samples</taxon>
    </lineage>
</organism>
<name>A0A445MYM8_9BACT</name>